<dbReference type="Pfam" id="PF24997">
    <property type="entry name" value="PSF1_C"/>
    <property type="match status" value="1"/>
</dbReference>
<reference evidence="7 8" key="1">
    <citation type="submission" date="2022-03" db="EMBL/GenBank/DDBJ databases">
        <authorList>
            <person name="Nunn A."/>
            <person name="Chopra R."/>
            <person name="Nunn A."/>
            <person name="Contreras Garrido A."/>
        </authorList>
    </citation>
    <scope>NUCLEOTIDE SEQUENCE [LARGE SCALE GENOMIC DNA]</scope>
</reference>
<protein>
    <recommendedName>
        <fullName evidence="9">GINS subunit domain-containing protein</fullName>
    </recommendedName>
</protein>
<gene>
    <name evidence="7" type="ORF">TAV2_LOCUS16636</name>
</gene>
<keyword evidence="3" id="KW-0235">DNA replication</keyword>
<evidence type="ECO:0000256" key="4">
    <source>
        <dbReference type="ARBA" id="ARBA00023242"/>
    </source>
</evidence>
<sequence>QRLASADSNMYGRKGYQLVKDFASGEKGQLKLFNNKLFEETVEECVQNHYLIQSLIRKMQQEGLDVQNNRNADHYGALIHHLSLIRNKRCLMAYVYNRAEIVRDLAWRVGLELVELPSEIQEKLTKEENEYFKNHSVAIKSYMGKVGMELNVDMVPPKDPYIKVRVLDDIDKEILMGDKTSNFPRHSMHFLKRTDAEPFIARVSFFFIIHPYNWKGLNQ</sequence>
<comment type="similarity">
    <text evidence="2">Belongs to the GINS1/PSF1 family.</text>
</comment>
<dbReference type="Proteomes" id="UP000836841">
    <property type="component" value="Chromosome 5"/>
</dbReference>
<dbReference type="InterPro" id="IPR021151">
    <property type="entry name" value="GINS_A"/>
</dbReference>
<evidence type="ECO:0008006" key="9">
    <source>
        <dbReference type="Google" id="ProtNLM"/>
    </source>
</evidence>
<evidence type="ECO:0000256" key="1">
    <source>
        <dbReference type="ARBA" id="ARBA00004123"/>
    </source>
</evidence>
<dbReference type="InterPro" id="IPR005339">
    <property type="entry name" value="GINS_Psf1"/>
</dbReference>
<evidence type="ECO:0000313" key="7">
    <source>
        <dbReference type="EMBL" id="CAH2067993.1"/>
    </source>
</evidence>
<evidence type="ECO:0000256" key="3">
    <source>
        <dbReference type="ARBA" id="ARBA00022705"/>
    </source>
</evidence>
<organism evidence="7 8">
    <name type="scientific">Thlaspi arvense</name>
    <name type="common">Field penny-cress</name>
    <dbReference type="NCBI Taxonomy" id="13288"/>
    <lineage>
        <taxon>Eukaryota</taxon>
        <taxon>Viridiplantae</taxon>
        <taxon>Streptophyta</taxon>
        <taxon>Embryophyta</taxon>
        <taxon>Tracheophyta</taxon>
        <taxon>Spermatophyta</taxon>
        <taxon>Magnoliopsida</taxon>
        <taxon>eudicotyledons</taxon>
        <taxon>Gunneridae</taxon>
        <taxon>Pentapetalae</taxon>
        <taxon>rosids</taxon>
        <taxon>malvids</taxon>
        <taxon>Brassicales</taxon>
        <taxon>Brassicaceae</taxon>
        <taxon>Thlaspideae</taxon>
        <taxon>Thlaspi</taxon>
    </lineage>
</organism>
<keyword evidence="8" id="KW-1185">Reference proteome</keyword>
<dbReference type="GO" id="GO:0000811">
    <property type="term" value="C:GINS complex"/>
    <property type="evidence" value="ECO:0007669"/>
    <property type="project" value="InterPro"/>
</dbReference>
<proteinExistence type="inferred from homology"/>
<dbReference type="GO" id="GO:1902983">
    <property type="term" value="P:DNA strand elongation involved in mitotic DNA replication"/>
    <property type="evidence" value="ECO:0007669"/>
    <property type="project" value="TreeGrafter"/>
</dbReference>
<feature type="non-terminal residue" evidence="7">
    <location>
        <position position="219"/>
    </location>
</feature>
<evidence type="ECO:0000313" key="8">
    <source>
        <dbReference type="Proteomes" id="UP000836841"/>
    </source>
</evidence>
<dbReference type="InterPro" id="IPR036224">
    <property type="entry name" value="GINS_bundle-like_dom_sf"/>
</dbReference>
<dbReference type="EMBL" id="OU466861">
    <property type="protein sequence ID" value="CAH2067993.1"/>
    <property type="molecule type" value="Genomic_DNA"/>
</dbReference>
<feature type="domain" description="GINS subunit" evidence="5">
    <location>
        <begin position="53"/>
        <end position="146"/>
    </location>
</feature>
<name>A0AAU9SP12_THLAR</name>
<dbReference type="SUPFAM" id="SSF158573">
    <property type="entry name" value="GINS helical bundle-like"/>
    <property type="match status" value="1"/>
</dbReference>
<dbReference type="AlphaFoldDB" id="A0AAU9SP12"/>
<keyword evidence="4" id="KW-0539">Nucleus</keyword>
<dbReference type="Pfam" id="PF05916">
    <property type="entry name" value="Sld5"/>
    <property type="match status" value="1"/>
</dbReference>
<dbReference type="CDD" id="cd11710">
    <property type="entry name" value="GINS_A_psf1"/>
    <property type="match status" value="1"/>
</dbReference>
<comment type="subcellular location">
    <subcellularLocation>
        <location evidence="1">Nucleus</location>
    </subcellularLocation>
</comment>
<evidence type="ECO:0000259" key="5">
    <source>
        <dbReference type="Pfam" id="PF05916"/>
    </source>
</evidence>
<dbReference type="PANTHER" id="PTHR12914">
    <property type="entry name" value="PARTNER OF SLD5"/>
    <property type="match status" value="1"/>
</dbReference>
<dbReference type="InterPro" id="IPR056783">
    <property type="entry name" value="PSF1_C"/>
</dbReference>
<dbReference type="PANTHER" id="PTHR12914:SF2">
    <property type="entry name" value="DNA REPLICATION COMPLEX GINS PROTEIN PSF1"/>
    <property type="match status" value="1"/>
</dbReference>
<feature type="domain" description="DNA replication complex GINS protein PSF1 C-terminal" evidence="6">
    <location>
        <begin position="158"/>
        <end position="204"/>
    </location>
</feature>
<evidence type="ECO:0000256" key="2">
    <source>
        <dbReference type="ARBA" id="ARBA00006677"/>
    </source>
</evidence>
<accession>A0AAU9SP12</accession>
<dbReference type="Gene3D" id="1.20.58.1030">
    <property type="match status" value="1"/>
</dbReference>
<evidence type="ECO:0000259" key="6">
    <source>
        <dbReference type="Pfam" id="PF24997"/>
    </source>
</evidence>